<sequence>MDVPNLSRQPYRRPPLLRATDPQRMNWLWRLVCELAELRPADVVEALHAAQIPVDLARARSWVVSDRDDGFFPISIAELERNVRALLALREVMRENQALLALAGGAEAPADMATDATPAAEPVTETA</sequence>
<proteinExistence type="predicted"/>
<gene>
    <name evidence="1" type="ORF">ACFYG5_00375</name>
</gene>
<dbReference type="EMBL" id="CP170721">
    <property type="protein sequence ID" value="XIA18627.1"/>
    <property type="molecule type" value="Genomic_DNA"/>
</dbReference>
<protein>
    <submittedName>
        <fullName evidence="1">Uncharacterized protein</fullName>
    </submittedName>
</protein>
<name>A0AB74UV85_9GAMM</name>
<dbReference type="AlphaFoldDB" id="A0AB74UV85"/>
<evidence type="ECO:0000313" key="1">
    <source>
        <dbReference type="EMBL" id="XIA18627.1"/>
    </source>
</evidence>
<accession>A0AB74UV85</accession>
<organism evidence="1">
    <name type="scientific">Rhodanobacter sp. FW102-FHT14D07</name>
    <dbReference type="NCBI Taxonomy" id="3351462"/>
    <lineage>
        <taxon>Bacteria</taxon>
        <taxon>Pseudomonadati</taxon>
        <taxon>Pseudomonadota</taxon>
        <taxon>Gammaproteobacteria</taxon>
        <taxon>Lysobacterales</taxon>
        <taxon>Rhodanobacteraceae</taxon>
        <taxon>Rhodanobacter</taxon>
    </lineage>
</organism>
<dbReference type="RefSeq" id="WP_395120193.1">
    <property type="nucleotide sequence ID" value="NZ_CP170721.1"/>
</dbReference>
<reference evidence="1" key="1">
    <citation type="submission" date="2024-10" db="EMBL/GenBank/DDBJ databases">
        <authorList>
            <person name="Lesea H.P."/>
            <person name="Kuehl J.V."/>
            <person name="Chandonia J.-M."/>
        </authorList>
    </citation>
    <scope>NUCLEOTIDE SEQUENCE</scope>
    <source>
        <strain evidence="1">FW102-FHT14D07</strain>
    </source>
</reference>